<protein>
    <submittedName>
        <fullName evidence="1">Uncharacterized protein</fullName>
    </submittedName>
</protein>
<dbReference type="EMBL" id="JASAYQ010000015">
    <property type="protein sequence ID" value="MDP8173390.1"/>
    <property type="molecule type" value="Genomic_DNA"/>
</dbReference>
<comment type="caution">
    <text evidence="1">The sequence shown here is derived from an EMBL/GenBank/DDBJ whole genome shotgun (WGS) entry which is preliminary data.</text>
</comment>
<name>A0AAJ6NAV0_9PAST</name>
<dbReference type="Proteomes" id="UP001236239">
    <property type="component" value="Unassembled WGS sequence"/>
</dbReference>
<evidence type="ECO:0000313" key="2">
    <source>
        <dbReference type="Proteomes" id="UP001236239"/>
    </source>
</evidence>
<dbReference type="RefSeq" id="WP_306373398.1">
    <property type="nucleotide sequence ID" value="NZ_JASAYK010000001.1"/>
</dbReference>
<evidence type="ECO:0000313" key="1">
    <source>
        <dbReference type="EMBL" id="MDP8173390.1"/>
    </source>
</evidence>
<accession>A0AAJ6NAV0</accession>
<organism evidence="1 2">
    <name type="scientific">Phocoenobacter skyensis</name>
    <dbReference type="NCBI Taxonomy" id="97481"/>
    <lineage>
        <taxon>Bacteria</taxon>
        <taxon>Pseudomonadati</taxon>
        <taxon>Pseudomonadota</taxon>
        <taxon>Gammaproteobacteria</taxon>
        <taxon>Pasteurellales</taxon>
        <taxon>Pasteurellaceae</taxon>
        <taxon>Phocoenobacter</taxon>
    </lineage>
</organism>
<gene>
    <name evidence="1" type="ORF">QJU93_08470</name>
</gene>
<proteinExistence type="predicted"/>
<reference evidence="1" key="1">
    <citation type="journal article" date="2023" name="Front. Microbiol.">
        <title>Phylogeography and host specificity of Pasteurellaceae pathogenic to sea-farmed fish in the north-east Atlantic.</title>
        <authorList>
            <person name="Gulla S."/>
            <person name="Colquhoun D.J."/>
            <person name="Olsen A.B."/>
            <person name="Spilsberg B."/>
            <person name="Lagesen K."/>
            <person name="Aakesson C.P."/>
            <person name="Strom S."/>
            <person name="Manji F."/>
            <person name="Birkbeck T.H."/>
            <person name="Nilsen H.K."/>
        </authorList>
    </citation>
    <scope>NUCLEOTIDE SEQUENCE</scope>
    <source>
        <strain evidence="1">TW16_20</strain>
    </source>
</reference>
<sequence length="233" mass="27342">MKKGIVKEVGYHSMRVLCLCCLLFLMVFGAPLIGIAGILAFEIADSIYKYWDVSSKFIKYDLEHYSFLSSSLKNHSKGYIQPLLKYRFQRSHHFYCYATFFKVPQDVVFNDLNWKDLKEIKGAINYKKYNTYQSDCADHYRLLEQHGNLRIDDKEWWLPPPFTYAKVPKPNWREDYPDFSLLIKGSTENINLVNLPSEDISRVFISLQSPPFRGVVLYPKQHIIKVVTGCWNC</sequence>
<dbReference type="AlphaFoldDB" id="A0AAJ6NAV0"/>